<organism evidence="1 2">
    <name type="scientific">Pieris macdunnoughi</name>
    <dbReference type="NCBI Taxonomy" id="345717"/>
    <lineage>
        <taxon>Eukaryota</taxon>
        <taxon>Metazoa</taxon>
        <taxon>Ecdysozoa</taxon>
        <taxon>Arthropoda</taxon>
        <taxon>Hexapoda</taxon>
        <taxon>Insecta</taxon>
        <taxon>Pterygota</taxon>
        <taxon>Neoptera</taxon>
        <taxon>Endopterygota</taxon>
        <taxon>Lepidoptera</taxon>
        <taxon>Glossata</taxon>
        <taxon>Ditrysia</taxon>
        <taxon>Papilionoidea</taxon>
        <taxon>Pieridae</taxon>
        <taxon>Pierinae</taxon>
        <taxon>Pieris</taxon>
    </lineage>
</organism>
<keyword evidence="2" id="KW-1185">Reference proteome</keyword>
<dbReference type="PANTHER" id="PTHR10773:SF19">
    <property type="match status" value="1"/>
</dbReference>
<comment type="caution">
    <text evidence="1">The sequence shown here is derived from an EMBL/GenBank/DDBJ whole genome shotgun (WGS) entry which is preliminary data.</text>
</comment>
<evidence type="ECO:0000313" key="1">
    <source>
        <dbReference type="EMBL" id="CAF4947233.1"/>
    </source>
</evidence>
<accession>A0A821XTP5</accession>
<reference evidence="1" key="1">
    <citation type="submission" date="2021-02" db="EMBL/GenBank/DDBJ databases">
        <authorList>
            <person name="Steward A R."/>
        </authorList>
    </citation>
    <scope>NUCLEOTIDE SEQUENCE</scope>
</reference>
<protein>
    <submittedName>
        <fullName evidence="1">Uncharacterized protein</fullName>
    </submittedName>
</protein>
<dbReference type="PANTHER" id="PTHR10773">
    <property type="entry name" value="DNA-DIRECTED RNA POLYMERASES I, II, AND III SUBUNIT RPABC2"/>
    <property type="match status" value="1"/>
</dbReference>
<gene>
    <name evidence="1" type="ORF">PMACD_LOCUS15300</name>
</gene>
<name>A0A821XTP5_9NEOP</name>
<evidence type="ECO:0000313" key="2">
    <source>
        <dbReference type="Proteomes" id="UP000663880"/>
    </source>
</evidence>
<dbReference type="Proteomes" id="UP000663880">
    <property type="component" value="Unassembled WGS sequence"/>
</dbReference>
<proteinExistence type="predicted"/>
<sequence>MEKTLPLPRIPTNVVFYKRQLWLYNCGVNVSSTNEGYCFVWVEGEAGRGAQEVGSCMIKFIKEIMRPNVERLSLWSDSCGGQNRNIKMVLLLKVILASHPTLKAKLNDLKSMFNLIPEDCLLFYKSLKGMEGPDFIEGFSSEAEYELEDQDDEELSS</sequence>
<dbReference type="OrthoDB" id="6611988at2759"/>
<dbReference type="AlphaFoldDB" id="A0A821XTP5"/>
<dbReference type="EMBL" id="CAJOBZ010000070">
    <property type="protein sequence ID" value="CAF4947233.1"/>
    <property type="molecule type" value="Genomic_DNA"/>
</dbReference>